<feature type="transmembrane region" description="Helical" evidence="1">
    <location>
        <begin position="40"/>
        <end position="63"/>
    </location>
</feature>
<keyword evidence="1" id="KW-0812">Transmembrane</keyword>
<sequence>MRDDGLHVVLAGMFIISFTILLAGFKWDHLCKIFRNLDKVLLFIASFPLVCISLIITVLAGGYRPPSLISTMAKGLLDSTSMITGSGRETIARNRRDKLKEIQVNSENYLISPESSADIIPWDITTLLANQQVYKPRPIPQSYSAYTESLQKVNKDFFLSSPDRPEFVII</sequence>
<dbReference type="AlphaFoldDB" id="A0A2P7MQF7"/>
<name>A0A2P7MQF7_9CYAN</name>
<reference evidence="2 3" key="1">
    <citation type="journal article" date="2018" name="Environ. Microbiol.">
        <title>Ecological and genomic features of two widespread freshwater picocyanobacteria.</title>
        <authorList>
            <person name="Cabello-Yeves P.J."/>
            <person name="Picazo A."/>
            <person name="Camacho A."/>
            <person name="Callieri C."/>
            <person name="Rosselli R."/>
            <person name="Roda-Garcia J.J."/>
            <person name="Coutinho F.H."/>
            <person name="Rodriguez-Valera F."/>
        </authorList>
    </citation>
    <scope>NUCLEOTIDE SEQUENCE [LARGE SCALE GENOMIC DNA]</scope>
    <source>
        <strain evidence="2 3">Tous</strain>
    </source>
</reference>
<evidence type="ECO:0000256" key="1">
    <source>
        <dbReference type="SAM" id="Phobius"/>
    </source>
</evidence>
<protein>
    <submittedName>
        <fullName evidence="2">Uncharacterized protein</fullName>
    </submittedName>
</protein>
<keyword evidence="1" id="KW-1133">Transmembrane helix</keyword>
<keyword evidence="3" id="KW-1185">Reference proteome</keyword>
<proteinExistence type="predicted"/>
<comment type="caution">
    <text evidence="2">The sequence shown here is derived from an EMBL/GenBank/DDBJ whole genome shotgun (WGS) entry which is preliminary data.</text>
</comment>
<dbReference type="EMBL" id="PXXO01000023">
    <property type="protein sequence ID" value="PSJ03437.1"/>
    <property type="molecule type" value="Genomic_DNA"/>
</dbReference>
<keyword evidence="1" id="KW-0472">Membrane</keyword>
<gene>
    <name evidence="2" type="ORF">C7K55_13035</name>
</gene>
<dbReference type="Proteomes" id="UP000243002">
    <property type="component" value="Unassembled WGS sequence"/>
</dbReference>
<evidence type="ECO:0000313" key="3">
    <source>
        <dbReference type="Proteomes" id="UP000243002"/>
    </source>
</evidence>
<evidence type="ECO:0000313" key="2">
    <source>
        <dbReference type="EMBL" id="PSJ03437.1"/>
    </source>
</evidence>
<organism evidence="2 3">
    <name type="scientific">Cyanobium usitatum str. Tous</name>
    <dbReference type="NCBI Taxonomy" id="2116684"/>
    <lineage>
        <taxon>Bacteria</taxon>
        <taxon>Bacillati</taxon>
        <taxon>Cyanobacteriota</taxon>
        <taxon>Cyanophyceae</taxon>
        <taxon>Synechococcales</taxon>
        <taxon>Prochlorococcaceae</taxon>
        <taxon>Cyanobium</taxon>
    </lineage>
</organism>
<accession>A0A2P7MQF7</accession>
<feature type="transmembrane region" description="Helical" evidence="1">
    <location>
        <begin position="6"/>
        <end position="28"/>
    </location>
</feature>